<dbReference type="InterPro" id="IPR005182">
    <property type="entry name" value="YdbS-like_PH"/>
</dbReference>
<dbReference type="RefSeq" id="WP_015556981.1">
    <property type="nucleotide sequence ID" value="NC_021038.1"/>
</dbReference>
<feature type="transmembrane region" description="Helical" evidence="2">
    <location>
        <begin position="44"/>
        <end position="63"/>
    </location>
</feature>
<evidence type="ECO:0000313" key="4">
    <source>
        <dbReference type="EMBL" id="CBL28834.1"/>
    </source>
</evidence>
<gene>
    <name evidence="4" type="ORF">SY1_20710</name>
</gene>
<organism evidence="4 5">
    <name type="scientific">Fretibacterium fastidiosum</name>
    <dbReference type="NCBI Taxonomy" id="651822"/>
    <lineage>
        <taxon>Bacteria</taxon>
        <taxon>Thermotogati</taxon>
        <taxon>Synergistota</taxon>
        <taxon>Synergistia</taxon>
        <taxon>Synergistales</taxon>
        <taxon>Aminobacteriaceae</taxon>
        <taxon>Fretibacterium</taxon>
    </lineage>
</organism>
<protein>
    <submittedName>
        <fullName evidence="4">Predicted membrane protein</fullName>
    </submittedName>
</protein>
<dbReference type="AlphaFoldDB" id="A0AB94IYS7"/>
<sequence length="167" mass="18377">MAGNEKIYRPAWKSFYRSISLIVLLAVVVIALTILAPFEAKIKGVLWAAWAVVAIAIFLYMVVRRASISLTVRPDEVALDQGILNRKSIEISYSSIRTVEVTQTLTQRVLNLGDLFIASSGTGEYEMQIKEMPDPHAIRDEIQANERSVKGANAKAGAAQQEDAEDA</sequence>
<feature type="domain" description="YdbS-like PH" evidence="3">
    <location>
        <begin position="69"/>
        <end position="142"/>
    </location>
</feature>
<dbReference type="Proteomes" id="UP000008957">
    <property type="component" value="Chromosome"/>
</dbReference>
<dbReference type="Pfam" id="PF03703">
    <property type="entry name" value="bPH_2"/>
    <property type="match status" value="1"/>
</dbReference>
<name>A0AB94IYS7_9BACT</name>
<keyword evidence="2" id="KW-1133">Transmembrane helix</keyword>
<dbReference type="KEGG" id="sbr:SY1_20710"/>
<evidence type="ECO:0000256" key="2">
    <source>
        <dbReference type="SAM" id="Phobius"/>
    </source>
</evidence>
<accession>A0AB94IYS7</accession>
<keyword evidence="2" id="KW-0812">Transmembrane</keyword>
<feature type="region of interest" description="Disordered" evidence="1">
    <location>
        <begin position="146"/>
        <end position="167"/>
    </location>
</feature>
<feature type="transmembrane region" description="Helical" evidence="2">
    <location>
        <begin position="21"/>
        <end position="38"/>
    </location>
</feature>
<reference evidence="4 5" key="2">
    <citation type="submission" date="2010-03" db="EMBL/GenBank/DDBJ databases">
        <authorList>
            <person name="Pajon A."/>
        </authorList>
    </citation>
    <scope>NUCLEOTIDE SEQUENCE [LARGE SCALE GENOMIC DNA]</scope>
    <source>
        <strain evidence="4 5">SGP1</strain>
    </source>
</reference>
<proteinExistence type="predicted"/>
<dbReference type="PANTHER" id="PTHR37938:SF1">
    <property type="entry name" value="BLL0215 PROTEIN"/>
    <property type="match status" value="1"/>
</dbReference>
<dbReference type="PANTHER" id="PTHR37938">
    <property type="entry name" value="BLL0215 PROTEIN"/>
    <property type="match status" value="1"/>
</dbReference>
<feature type="compositionally biased region" description="Low complexity" evidence="1">
    <location>
        <begin position="150"/>
        <end position="161"/>
    </location>
</feature>
<evidence type="ECO:0000259" key="3">
    <source>
        <dbReference type="Pfam" id="PF03703"/>
    </source>
</evidence>
<evidence type="ECO:0000256" key="1">
    <source>
        <dbReference type="SAM" id="MobiDB-lite"/>
    </source>
</evidence>
<keyword evidence="2" id="KW-0472">Membrane</keyword>
<keyword evidence="5" id="KW-1185">Reference proteome</keyword>
<dbReference type="EMBL" id="FP929056">
    <property type="protein sequence ID" value="CBL28834.1"/>
    <property type="molecule type" value="Genomic_DNA"/>
</dbReference>
<reference evidence="5" key="1">
    <citation type="submission" date="2010-03" db="EMBL/GenBank/DDBJ databases">
        <title>The genome sequence of Synergistetes sp. SGP1.</title>
        <authorList>
            <consortium name="metaHIT consortium -- http://www.metahit.eu/"/>
            <person name="Pajon A."/>
            <person name="Turner K."/>
            <person name="Parkhill J."/>
            <person name="Wade W."/>
            <person name="Vartoukian S."/>
        </authorList>
    </citation>
    <scope>NUCLEOTIDE SEQUENCE [LARGE SCALE GENOMIC DNA]</scope>
    <source>
        <strain evidence="5">SGP1</strain>
    </source>
</reference>
<evidence type="ECO:0000313" key="5">
    <source>
        <dbReference type="Proteomes" id="UP000008957"/>
    </source>
</evidence>